<feature type="domain" description="Plastocyanin-like" evidence="8">
    <location>
        <begin position="556"/>
        <end position="667"/>
    </location>
</feature>
<comment type="caution">
    <text evidence="9">The sequence shown here is derived from an EMBL/GenBank/DDBJ whole genome shotgun (WGS) entry which is preliminary data.</text>
</comment>
<keyword evidence="5" id="KW-0175">Coiled coil</keyword>
<dbReference type="AlphaFoldDB" id="A0A835YJG1"/>
<organism evidence="9 10">
    <name type="scientific">Edaphochlamys debaryana</name>
    <dbReference type="NCBI Taxonomy" id="47281"/>
    <lineage>
        <taxon>Eukaryota</taxon>
        <taxon>Viridiplantae</taxon>
        <taxon>Chlorophyta</taxon>
        <taxon>core chlorophytes</taxon>
        <taxon>Chlorophyceae</taxon>
        <taxon>CS clade</taxon>
        <taxon>Chlamydomonadales</taxon>
        <taxon>Chlamydomonadales incertae sedis</taxon>
        <taxon>Edaphochlamys</taxon>
    </lineage>
</organism>
<dbReference type="InterPro" id="IPR002355">
    <property type="entry name" value="Cu_oxidase_Cu_BS"/>
</dbReference>
<sequence length="1181" mass="128878">MSDPTTSPAQVDVEVGDASKAPIIGGAAPVTVNATMDSERIAAARAKVEIARAKLEAAQEKAEGMVKKPTPDEAAAAAKKKKRNIIIAVCIFLVIGIGIGVGVGVGVGTKKSSSPAPVAIPVYSVVSLGAGVTGKTYFIQAEKGKWDYAPKKKNMCYNDQMAAMFMPPGTDRVGGVFVKARYAEYKDSSFTTPVARPAEWFHLGNVGPVMNAAVGDVIRVVFRNNLTFPVNLAPAGGLVAWDSASNTLLKSYRVAPVKPGQTVTYLWRVPPEAGPVANSTVSSRMWLYKSTVDPTAHDNAGLIGPIIVTTAENANAATRRAKDVDREVVAIFQIVQEKASPFLYENDQNQTSGTSFTKMAINGYTWCNMDPSALTFNTSQKIRWHIGSVGSIDSIHNYHWHGHVVELNGHHVDQFTGIPAATYSVNMVTDEPGTWMFHCHVNFHMDGGMVNLYRVVGPPAPLPVGGMVRTYYVKAEEIEWSYTGPNNEERCMIPAGQFVADPPEEDAVEGNQFVNGPSVDPVRLGPTYTKTIFREYTDASFTTIKPRPAEDAYLGYVGPIMRATIGDTIKIVLRNEAKMNVSMHPHGVRYSKSSEGTLYEDYTTAADKGDDIVQPGTEYTYTWLVPERSGPGPADPDSMFWMYHSHLDETADTYAGLLGAVVVTPRDKIVSMEDPRPKDVDRELIIFFNVVDEAQSSNFRYNLETKLGDNGVTAAAVFENATTLLALRSDPDFAEHMLKHAINGYMFCNMPELNYTQGDKVRLYVMVLGTVEDMHTPNLNGPSITYNNQQTDAFQMAPGGMATADVVMTQPGSHFIECRVADHVASGMRAWYHVEPSTRVLATKPTGVERVMYIQAEPVYWDYAPNGYQNCTNMDLRFSASQYLRRTATTIGSKYQKAVYREYTDATFKTRKEIPPYYGMMGPMILVEVGDKLTVHFRNALDDLPDEPLNISPGGGLVPIGGDGENCAEVLAGNTCVYRWLVPDVAGPGSADFNTAVYGYTSTVKVINSPPLGLVGVLVVAAQGELVDGLPKGVDAMIPLYWQAVNENLSPYIGKSAELAGINLTTIEASEDLTEEYEEGNIMRSINGFSYCNMPKPIIKKGKTLRWVLVAYGTEGDMHAPYFQGQTTVVDRSGYNSLASLMPSVARNADMIASDVGTWLLYCDVHAHFDFGMMAQFTITA</sequence>
<feature type="transmembrane region" description="Helical" evidence="6">
    <location>
        <begin position="85"/>
        <end position="107"/>
    </location>
</feature>
<dbReference type="SUPFAM" id="SSF49503">
    <property type="entry name" value="Cupredoxins"/>
    <property type="match status" value="6"/>
</dbReference>
<evidence type="ECO:0000256" key="4">
    <source>
        <dbReference type="ARBA" id="ARBA00023008"/>
    </source>
</evidence>
<evidence type="ECO:0000256" key="3">
    <source>
        <dbReference type="ARBA" id="ARBA00023002"/>
    </source>
</evidence>
<dbReference type="Gene3D" id="2.60.40.420">
    <property type="entry name" value="Cupredoxins - blue copper proteins"/>
    <property type="match status" value="4"/>
</dbReference>
<gene>
    <name evidence="9" type="ORF">HYH03_003523</name>
</gene>
<dbReference type="PANTHER" id="PTHR11709">
    <property type="entry name" value="MULTI-COPPER OXIDASE"/>
    <property type="match status" value="1"/>
</dbReference>
<dbReference type="GO" id="GO:0005507">
    <property type="term" value="F:copper ion binding"/>
    <property type="evidence" value="ECO:0007669"/>
    <property type="project" value="InterPro"/>
</dbReference>
<dbReference type="Pfam" id="PF07731">
    <property type="entry name" value="Cu-oxidase_2"/>
    <property type="match status" value="1"/>
</dbReference>
<dbReference type="InterPro" id="IPR045087">
    <property type="entry name" value="Cu-oxidase_fam"/>
</dbReference>
<dbReference type="EMBL" id="JAEHOE010000009">
    <property type="protein sequence ID" value="KAG2498784.1"/>
    <property type="molecule type" value="Genomic_DNA"/>
</dbReference>
<reference evidence="9" key="1">
    <citation type="journal article" date="2020" name="bioRxiv">
        <title>Comparative genomics of Chlamydomonas.</title>
        <authorList>
            <person name="Craig R.J."/>
            <person name="Hasan A.R."/>
            <person name="Ness R.W."/>
            <person name="Keightley P.D."/>
        </authorList>
    </citation>
    <scope>NUCLEOTIDE SEQUENCE</scope>
    <source>
        <strain evidence="9">CCAP 11/70</strain>
    </source>
</reference>
<dbReference type="PANTHER" id="PTHR11709:SF486">
    <property type="entry name" value="MULTICOPPER OXIDASE"/>
    <property type="match status" value="1"/>
</dbReference>
<comment type="similarity">
    <text evidence="1">Belongs to the multicopper oxidase family.</text>
</comment>
<keyword evidence="6" id="KW-0472">Membrane</keyword>
<keyword evidence="6" id="KW-1133">Transmembrane helix</keyword>
<dbReference type="InterPro" id="IPR008972">
    <property type="entry name" value="Cupredoxin"/>
</dbReference>
<evidence type="ECO:0000259" key="7">
    <source>
        <dbReference type="Pfam" id="PF07731"/>
    </source>
</evidence>
<keyword evidence="6" id="KW-0812">Transmembrane</keyword>
<dbReference type="PROSITE" id="PS00080">
    <property type="entry name" value="MULTICOPPER_OXIDASE2"/>
    <property type="match status" value="1"/>
</dbReference>
<name>A0A835YJG1_9CHLO</name>
<evidence type="ECO:0000313" key="10">
    <source>
        <dbReference type="Proteomes" id="UP000612055"/>
    </source>
</evidence>
<accession>A0A835YJG1</accession>
<evidence type="ECO:0000256" key="2">
    <source>
        <dbReference type="ARBA" id="ARBA00022723"/>
    </source>
</evidence>
<feature type="domain" description="Plastocyanin-like" evidence="7">
    <location>
        <begin position="353"/>
        <end position="453"/>
    </location>
</feature>
<dbReference type="FunFam" id="2.60.40.420:FF:000028">
    <property type="entry name" value="Ceruloplasmin"/>
    <property type="match status" value="1"/>
</dbReference>
<feature type="coiled-coil region" evidence="5">
    <location>
        <begin position="41"/>
        <end position="68"/>
    </location>
</feature>
<keyword evidence="10" id="KW-1185">Reference proteome</keyword>
<keyword evidence="3" id="KW-0560">Oxidoreductase</keyword>
<evidence type="ECO:0000256" key="6">
    <source>
        <dbReference type="SAM" id="Phobius"/>
    </source>
</evidence>
<keyword evidence="2" id="KW-0479">Metal-binding</keyword>
<evidence type="ECO:0000256" key="5">
    <source>
        <dbReference type="SAM" id="Coils"/>
    </source>
</evidence>
<proteinExistence type="inferred from homology"/>
<protein>
    <submittedName>
        <fullName evidence="9">Uncharacterized protein</fullName>
    </submittedName>
</protein>
<dbReference type="OrthoDB" id="2121828at2759"/>
<keyword evidence="4" id="KW-0186">Copper</keyword>
<dbReference type="Proteomes" id="UP000612055">
    <property type="component" value="Unassembled WGS sequence"/>
</dbReference>
<dbReference type="InterPro" id="IPR011706">
    <property type="entry name" value="Cu-oxidase_C"/>
</dbReference>
<dbReference type="Pfam" id="PF07732">
    <property type="entry name" value="Cu-oxidase_3"/>
    <property type="match status" value="1"/>
</dbReference>
<dbReference type="InterPro" id="IPR011707">
    <property type="entry name" value="Cu-oxidase-like_N"/>
</dbReference>
<evidence type="ECO:0000259" key="8">
    <source>
        <dbReference type="Pfam" id="PF07732"/>
    </source>
</evidence>
<evidence type="ECO:0000256" key="1">
    <source>
        <dbReference type="ARBA" id="ARBA00010609"/>
    </source>
</evidence>
<dbReference type="GO" id="GO:0016491">
    <property type="term" value="F:oxidoreductase activity"/>
    <property type="evidence" value="ECO:0007669"/>
    <property type="project" value="UniProtKB-KW"/>
</dbReference>
<evidence type="ECO:0000313" key="9">
    <source>
        <dbReference type="EMBL" id="KAG2498784.1"/>
    </source>
</evidence>